<dbReference type="InterPro" id="IPR022742">
    <property type="entry name" value="Hydrolase_4"/>
</dbReference>
<dbReference type="Gene3D" id="3.40.50.1820">
    <property type="entry name" value="alpha/beta hydrolase"/>
    <property type="match status" value="1"/>
</dbReference>
<evidence type="ECO:0000313" key="3">
    <source>
        <dbReference type="EMBL" id="CAD9461443.1"/>
    </source>
</evidence>
<dbReference type="InterPro" id="IPR029058">
    <property type="entry name" value="AB_hydrolase_fold"/>
</dbReference>
<dbReference type="SUPFAM" id="SSF53474">
    <property type="entry name" value="alpha/beta-Hydrolases"/>
    <property type="match status" value="1"/>
</dbReference>
<evidence type="ECO:0000259" key="2">
    <source>
        <dbReference type="Pfam" id="PF12146"/>
    </source>
</evidence>
<reference evidence="3" key="1">
    <citation type="submission" date="2021-01" db="EMBL/GenBank/DDBJ databases">
        <authorList>
            <person name="Corre E."/>
            <person name="Pelletier E."/>
            <person name="Niang G."/>
            <person name="Scheremetjew M."/>
            <person name="Finn R."/>
            <person name="Kale V."/>
            <person name="Holt S."/>
            <person name="Cochrane G."/>
            <person name="Meng A."/>
            <person name="Brown T."/>
            <person name="Cohen L."/>
        </authorList>
    </citation>
    <scope>NUCLEOTIDE SEQUENCE</scope>
    <source>
        <strain evidence="3">CCMP2222</strain>
    </source>
</reference>
<feature type="region of interest" description="Disordered" evidence="1">
    <location>
        <begin position="347"/>
        <end position="371"/>
    </location>
</feature>
<dbReference type="EMBL" id="HBGQ01058132">
    <property type="protein sequence ID" value="CAD9461443.1"/>
    <property type="molecule type" value="Transcribed_RNA"/>
</dbReference>
<dbReference type="PANTHER" id="PTHR12277:SF81">
    <property type="entry name" value="PROTEIN ABHD13"/>
    <property type="match status" value="1"/>
</dbReference>
<organism evidence="3">
    <name type="scientific">Alexandrium andersonii</name>
    <dbReference type="NCBI Taxonomy" id="327968"/>
    <lineage>
        <taxon>Eukaryota</taxon>
        <taxon>Sar</taxon>
        <taxon>Alveolata</taxon>
        <taxon>Dinophyceae</taxon>
        <taxon>Gonyaulacales</taxon>
        <taxon>Pyrocystaceae</taxon>
        <taxon>Alexandrium</taxon>
    </lineage>
</organism>
<protein>
    <recommendedName>
        <fullName evidence="2">Serine aminopeptidase S33 domain-containing protein</fullName>
    </recommendedName>
</protein>
<proteinExistence type="predicted"/>
<dbReference type="AlphaFoldDB" id="A0A7S2DQW2"/>
<accession>A0A7S2DQW2</accession>
<evidence type="ECO:0000256" key="1">
    <source>
        <dbReference type="SAM" id="MobiDB-lite"/>
    </source>
</evidence>
<dbReference type="PANTHER" id="PTHR12277">
    <property type="entry name" value="ALPHA/BETA HYDROLASE DOMAIN-CONTAINING PROTEIN"/>
    <property type="match status" value="1"/>
</dbReference>
<gene>
    <name evidence="3" type="ORF">AAND1436_LOCUS28079</name>
</gene>
<sequence>MGSNCAVSTSIGCIFCCQGCNAEKLQNAFTFVPPEKSYDIKVEKLPLQSGPGHELVVSSGKLVYCIPGLRGDSSYQQAAERSEVRLLKTSFGEHIPIVWLPRMDDKGQNSSASSGRKSRFVLLHCHGNATDIGMMMGPFHRLSKHLGIDIVGVEYTGYGVSSGTPSVRNSLQDAEAAHAYLVAAGVPSERIIVYGQSVGCGPAMRLASQHQLGGVILHSPMLSGIKVIDPQPDASCKPSCVWHCFDFYPNYRHAKDINCPVFVMHGQKDTIIPFYHGYRLTEAVPEPLRWPGYFPPAAGHNDIIELDTGAYFEKMREFIRCIKQRSDHNAGLVARPSQVSMAIPTNEEPELEAASEPNVGPKDGRYQKLRQGGLMTVVNGGAAREIRAS</sequence>
<feature type="domain" description="Serine aminopeptidase S33" evidence="2">
    <location>
        <begin position="118"/>
        <end position="224"/>
    </location>
</feature>
<dbReference type="Pfam" id="PF12146">
    <property type="entry name" value="Hydrolase_4"/>
    <property type="match status" value="1"/>
</dbReference>
<name>A0A7S2DQW2_9DINO</name>